<dbReference type="GO" id="GO:0004672">
    <property type="term" value="F:protein kinase activity"/>
    <property type="evidence" value="ECO:0007669"/>
    <property type="project" value="InterPro"/>
</dbReference>
<dbReference type="Gene3D" id="1.10.510.10">
    <property type="entry name" value="Transferase(Phosphotransferase) domain 1"/>
    <property type="match status" value="1"/>
</dbReference>
<evidence type="ECO:0000256" key="1">
    <source>
        <dbReference type="SAM" id="MobiDB-lite"/>
    </source>
</evidence>
<evidence type="ECO:0000259" key="2">
    <source>
        <dbReference type="PROSITE" id="PS50011"/>
    </source>
</evidence>
<dbReference type="Pfam" id="PF17667">
    <property type="entry name" value="Pkinase_fungal"/>
    <property type="match status" value="1"/>
</dbReference>
<feature type="compositionally biased region" description="Basic residues" evidence="1">
    <location>
        <begin position="424"/>
        <end position="436"/>
    </location>
</feature>
<dbReference type="InterPro" id="IPR000719">
    <property type="entry name" value="Prot_kinase_dom"/>
</dbReference>
<accession>A0A0H2SA95</accession>
<feature type="compositionally biased region" description="Polar residues" evidence="1">
    <location>
        <begin position="118"/>
        <end position="144"/>
    </location>
</feature>
<evidence type="ECO:0000313" key="4">
    <source>
        <dbReference type="Proteomes" id="UP000053477"/>
    </source>
</evidence>
<dbReference type="PROSITE" id="PS00109">
    <property type="entry name" value="PROTEIN_KINASE_TYR"/>
    <property type="match status" value="1"/>
</dbReference>
<feature type="region of interest" description="Disordered" evidence="1">
    <location>
        <begin position="744"/>
        <end position="895"/>
    </location>
</feature>
<proteinExistence type="predicted"/>
<keyword evidence="4" id="KW-1185">Reference proteome</keyword>
<feature type="compositionally biased region" description="Pro residues" evidence="1">
    <location>
        <begin position="98"/>
        <end position="110"/>
    </location>
</feature>
<dbReference type="InterPro" id="IPR011009">
    <property type="entry name" value="Kinase-like_dom_sf"/>
</dbReference>
<dbReference type="InParanoid" id="A0A0H2SA95"/>
<protein>
    <recommendedName>
        <fullName evidence="2">Protein kinase domain-containing protein</fullName>
    </recommendedName>
</protein>
<feature type="domain" description="Protein kinase" evidence="2">
    <location>
        <begin position="305"/>
        <end position="655"/>
    </location>
</feature>
<dbReference type="PROSITE" id="PS50011">
    <property type="entry name" value="PROTEIN_KINASE_DOM"/>
    <property type="match status" value="1"/>
</dbReference>
<evidence type="ECO:0000313" key="3">
    <source>
        <dbReference type="EMBL" id="KLO13796.1"/>
    </source>
</evidence>
<dbReference type="AlphaFoldDB" id="A0A0H2SA95"/>
<feature type="compositionally biased region" description="Acidic residues" evidence="1">
    <location>
        <begin position="753"/>
        <end position="776"/>
    </location>
</feature>
<gene>
    <name evidence="3" type="ORF">SCHPADRAFT_997111</name>
</gene>
<sequence>MTHKDIDKPEKDMMKSSMTEGIVRLPEVVLPDEALPFDIYALYRALVEAEEYCETSKRWKEFPKVLEPSQESLIDRFYDQLLSRVDDILRGKYAKDNSPPPSPPIPPPSTANPASGVPLSTSAATTEQQPASSNRAGSKCLSTSSSRHCPVQLRFWTSSTKDRAPRGEATKRKSDLMLVAKGCMLDELYWWHCLVSKEIKYDEVADEDSSDQIWQAVKLIFRNQPNRMFVLGVKLVGTKMTLVYVDRSGMLVSSSFDIHEDPISFLRVVVGLVYVSDEYIGFDTSVSIDKEGRGHASLNGIKYSVEDVVYTKSGVFGRGTVCFKVTRGEGQSVTYALKDAWVDVSRAQKEVEILRELNKLNITHIPKIIDHAIVQNKGINNSTKNIRDAVEAASKDLPRDEQPKSHKFPDSGVVKENDDQASKPKGKGKGKGKKKVKAEKAKPSCVYYKFFAREQYRLLLWPFGRPLTDFRCLEELLLGIRDVVGAIEQLHNNKYLHRDVSINNVVLAIGDENPATQQDVEEFRKRLEGFLIDYDYAINVEKESPSALADRTGTVPFMAIEVLKTTENPKHHKYYHDLESLLYVLCWLCMISAGPGKYRKLSEYKDSKIYRWNIQAPTNEGMALVGSLKDAFTRNDENMKIEMEDSFNKYFDPILSCLYGLRKCLFPISLEADKDLYDMTKMTVQNLKNTTKPDEHRMFKAARLRLPLGDEDRDSKWVFEDVYSVIDETLRSLPMEHRLAAMAKDAPLPSIKEEDEDGEDVDEDEEDEDEDEEVEEVEKSAPTVDGTSLTRWDAHLRGAMNRVGMPSVPENLVDGGKGKAGPSRQTPPENTVLSDDGESPPSSPSPSFPRSASKRKSPLDDESLNDASLPNKRYRDCQSDPGVGDGEFLKFRMDQ</sequence>
<feature type="region of interest" description="Disordered" evidence="1">
    <location>
        <begin position="392"/>
        <end position="436"/>
    </location>
</feature>
<dbReference type="InterPro" id="IPR008266">
    <property type="entry name" value="Tyr_kinase_AS"/>
</dbReference>
<dbReference type="PANTHER" id="PTHR38248">
    <property type="entry name" value="FUNK1 6"/>
    <property type="match status" value="1"/>
</dbReference>
<feature type="compositionally biased region" description="Basic and acidic residues" evidence="1">
    <location>
        <begin position="392"/>
        <end position="422"/>
    </location>
</feature>
<dbReference type="GO" id="GO:0005524">
    <property type="term" value="F:ATP binding"/>
    <property type="evidence" value="ECO:0007669"/>
    <property type="project" value="InterPro"/>
</dbReference>
<feature type="region of interest" description="Disordered" evidence="1">
    <location>
        <begin position="92"/>
        <end position="144"/>
    </location>
</feature>
<dbReference type="OrthoDB" id="5584477at2759"/>
<organism evidence="3 4">
    <name type="scientific">Schizopora paradoxa</name>
    <dbReference type="NCBI Taxonomy" id="27342"/>
    <lineage>
        <taxon>Eukaryota</taxon>
        <taxon>Fungi</taxon>
        <taxon>Dikarya</taxon>
        <taxon>Basidiomycota</taxon>
        <taxon>Agaricomycotina</taxon>
        <taxon>Agaricomycetes</taxon>
        <taxon>Hymenochaetales</taxon>
        <taxon>Schizoporaceae</taxon>
        <taxon>Schizopora</taxon>
    </lineage>
</organism>
<name>A0A0H2SA95_9AGAM</name>
<dbReference type="PANTHER" id="PTHR38248:SF2">
    <property type="entry name" value="FUNK1 11"/>
    <property type="match status" value="1"/>
</dbReference>
<dbReference type="EMBL" id="KQ085954">
    <property type="protein sequence ID" value="KLO13796.1"/>
    <property type="molecule type" value="Genomic_DNA"/>
</dbReference>
<dbReference type="InterPro" id="IPR040976">
    <property type="entry name" value="Pkinase_fungal"/>
</dbReference>
<dbReference type="Proteomes" id="UP000053477">
    <property type="component" value="Unassembled WGS sequence"/>
</dbReference>
<feature type="compositionally biased region" description="Polar residues" evidence="1">
    <location>
        <begin position="823"/>
        <end position="833"/>
    </location>
</feature>
<reference evidence="3 4" key="1">
    <citation type="submission" date="2015-04" db="EMBL/GenBank/DDBJ databases">
        <title>Complete genome sequence of Schizopora paradoxa KUC8140, a cosmopolitan wood degrader in East Asia.</title>
        <authorList>
            <consortium name="DOE Joint Genome Institute"/>
            <person name="Min B."/>
            <person name="Park H."/>
            <person name="Jang Y."/>
            <person name="Kim J.-J."/>
            <person name="Kim K.H."/>
            <person name="Pangilinan J."/>
            <person name="Lipzen A."/>
            <person name="Riley R."/>
            <person name="Grigoriev I.V."/>
            <person name="Spatafora J.W."/>
            <person name="Choi I.-G."/>
        </authorList>
    </citation>
    <scope>NUCLEOTIDE SEQUENCE [LARGE SCALE GENOMIC DNA]</scope>
    <source>
        <strain evidence="3 4">KUC8140</strain>
    </source>
</reference>
<dbReference type="STRING" id="27342.A0A0H2SA95"/>
<dbReference type="SUPFAM" id="SSF56112">
    <property type="entry name" value="Protein kinase-like (PK-like)"/>
    <property type="match status" value="1"/>
</dbReference>